<dbReference type="RefSeq" id="WP_259539334.1">
    <property type="nucleotide sequence ID" value="NZ_JANLCJ010000004.1"/>
</dbReference>
<gene>
    <name evidence="3" type="ORF">N1032_12035</name>
</gene>
<accession>A0ABT2H3E9</accession>
<feature type="transmembrane region" description="Helical" evidence="2">
    <location>
        <begin position="255"/>
        <end position="273"/>
    </location>
</feature>
<evidence type="ECO:0000256" key="1">
    <source>
        <dbReference type="SAM" id="MobiDB-lite"/>
    </source>
</evidence>
<feature type="region of interest" description="Disordered" evidence="1">
    <location>
        <begin position="216"/>
        <end position="249"/>
    </location>
</feature>
<protein>
    <submittedName>
        <fullName evidence="3">Uncharacterized protein</fullName>
    </submittedName>
</protein>
<keyword evidence="4" id="KW-1185">Reference proteome</keyword>
<name>A0ABT2H3E9_9MICO</name>
<evidence type="ECO:0000313" key="4">
    <source>
        <dbReference type="Proteomes" id="UP001165586"/>
    </source>
</evidence>
<feature type="transmembrane region" description="Helical" evidence="2">
    <location>
        <begin position="91"/>
        <end position="110"/>
    </location>
</feature>
<evidence type="ECO:0000256" key="2">
    <source>
        <dbReference type="SAM" id="Phobius"/>
    </source>
</evidence>
<feature type="transmembrane region" description="Helical" evidence="2">
    <location>
        <begin position="63"/>
        <end position="85"/>
    </location>
</feature>
<organism evidence="3 4">
    <name type="scientific">Herbiconiux daphne</name>
    <dbReference type="NCBI Taxonomy" id="2970914"/>
    <lineage>
        <taxon>Bacteria</taxon>
        <taxon>Bacillati</taxon>
        <taxon>Actinomycetota</taxon>
        <taxon>Actinomycetes</taxon>
        <taxon>Micrococcales</taxon>
        <taxon>Microbacteriaceae</taxon>
        <taxon>Herbiconiux</taxon>
    </lineage>
</organism>
<reference evidence="3" key="1">
    <citation type="submission" date="2022-08" db="EMBL/GenBank/DDBJ databases">
        <authorList>
            <person name="Deng Y."/>
            <person name="Han X.-F."/>
            <person name="Zhang Y.-Q."/>
        </authorList>
    </citation>
    <scope>NUCLEOTIDE SEQUENCE</scope>
    <source>
        <strain evidence="3">CPCC 203386</strain>
    </source>
</reference>
<proteinExistence type="predicted"/>
<dbReference type="Proteomes" id="UP001165586">
    <property type="component" value="Unassembled WGS sequence"/>
</dbReference>
<evidence type="ECO:0000313" key="3">
    <source>
        <dbReference type="EMBL" id="MCS5734468.1"/>
    </source>
</evidence>
<dbReference type="EMBL" id="JANLCJ010000004">
    <property type="protein sequence ID" value="MCS5734468.1"/>
    <property type="molecule type" value="Genomic_DNA"/>
</dbReference>
<keyword evidence="2" id="KW-0812">Transmembrane</keyword>
<sequence length="274" mass="26652">MTPVAAAPPLTPVAVARTGPLPAAEASSTPTTATPPLAHAHATVVSAGDRRGGPRAAGRRAAWAARLGAVGAHTVMAFGMVALVVTGPSSIAGVALVVTGVCLATAFVLAPAARTAWWARATIVDLWAMALLTLPMAGRAVGALPSGGTGDGAANGTVGDGTSASLPLLTGVHHLVTPPTSAASLTDLATSPLAVVTAWLVVRIALTLARRASPAAATGHDDRVGGSPTPATRSPIGARSGRAGTAPSRVGSGGAHALALVASAVQLALMLALH</sequence>
<keyword evidence="2" id="KW-0472">Membrane</keyword>
<keyword evidence="2" id="KW-1133">Transmembrane helix</keyword>
<comment type="caution">
    <text evidence="3">The sequence shown here is derived from an EMBL/GenBank/DDBJ whole genome shotgun (WGS) entry which is preliminary data.</text>
</comment>